<name>A0A1H1WSK7_9MICO</name>
<keyword evidence="1" id="KW-1133">Transmembrane helix</keyword>
<feature type="domain" description="DUF4350" evidence="2">
    <location>
        <begin position="57"/>
        <end position="222"/>
    </location>
</feature>
<protein>
    <recommendedName>
        <fullName evidence="2">DUF4350 domain-containing protein</fullName>
    </recommendedName>
</protein>
<dbReference type="EMBL" id="LT629770">
    <property type="protein sequence ID" value="SDT00032.1"/>
    <property type="molecule type" value="Genomic_DNA"/>
</dbReference>
<sequence>MTTTAPDLAAGGTAERPRRRTASVLGWLLVAALVIAVALAASQLAASGPGARGTLDPESRSGTGALALAEILRDQGVEVEVVRSRAAAVAALDADSTLVLTNPYTLSDDALADLLAPADRVVFLSTGTHLLSELAIGENASGPASPRSAGCAMPAFAEVGDIRPDRLFTPADGVTGCFGEDGAAAVLVDERNGYRAVVEGVKLFSNAALAEDGNAALALALLGQTDRVVWYVPSFEDTDIETSSPDTLGTLTPEWVTPAILLLLTAGLAVAIARGRRFGPLVAETLPVTVRASETMHGRARLTARAADAPHAAEALREGTRRRLARRLGLAVHADADEIADAAADRLRIPRGTLQSLLAGPPPGDDAALVALARRLDELERAVETSTQSPGSRS</sequence>
<organism evidence="3 4">
    <name type="scientific">Microbacterium paraoxydans</name>
    <dbReference type="NCBI Taxonomy" id="199592"/>
    <lineage>
        <taxon>Bacteria</taxon>
        <taxon>Bacillati</taxon>
        <taxon>Actinomycetota</taxon>
        <taxon>Actinomycetes</taxon>
        <taxon>Micrococcales</taxon>
        <taxon>Microbacteriaceae</taxon>
        <taxon>Microbacterium</taxon>
    </lineage>
</organism>
<dbReference type="GeneID" id="36300211"/>
<dbReference type="Proteomes" id="UP000182126">
    <property type="component" value="Chromosome I"/>
</dbReference>
<evidence type="ECO:0000256" key="1">
    <source>
        <dbReference type="SAM" id="Phobius"/>
    </source>
</evidence>
<dbReference type="Pfam" id="PF14258">
    <property type="entry name" value="DUF4350"/>
    <property type="match status" value="1"/>
</dbReference>
<feature type="transmembrane region" description="Helical" evidence="1">
    <location>
        <begin position="24"/>
        <end position="46"/>
    </location>
</feature>
<accession>A0A1H1WSK7</accession>
<evidence type="ECO:0000313" key="3">
    <source>
        <dbReference type="EMBL" id="SDT00032.1"/>
    </source>
</evidence>
<evidence type="ECO:0000313" key="4">
    <source>
        <dbReference type="Proteomes" id="UP000182126"/>
    </source>
</evidence>
<reference evidence="3 4" key="1">
    <citation type="submission" date="2016-10" db="EMBL/GenBank/DDBJ databases">
        <authorList>
            <person name="de Groot N.N."/>
        </authorList>
    </citation>
    <scope>NUCLEOTIDE SEQUENCE [LARGE SCALE GENOMIC DNA]</scope>
    <source>
        <strain evidence="3 4">DSM 15019</strain>
    </source>
</reference>
<gene>
    <name evidence="3" type="ORF">SAMN04489809_3236</name>
</gene>
<dbReference type="InterPro" id="IPR025646">
    <property type="entry name" value="DUF4350"/>
</dbReference>
<keyword evidence="1" id="KW-0812">Transmembrane</keyword>
<keyword evidence="1" id="KW-0472">Membrane</keyword>
<proteinExistence type="predicted"/>
<dbReference type="RefSeq" id="WP_060921724.1">
    <property type="nucleotide sequence ID" value="NZ_LT629770.1"/>
</dbReference>
<evidence type="ECO:0000259" key="2">
    <source>
        <dbReference type="Pfam" id="PF14258"/>
    </source>
</evidence>
<dbReference type="AlphaFoldDB" id="A0A1H1WSK7"/>